<dbReference type="AlphaFoldDB" id="A0ABD3CSR4"/>
<dbReference type="PANTHER" id="PTHR47380">
    <property type="entry name" value="OS02G0533000 PROTEIN"/>
    <property type="match status" value="1"/>
</dbReference>
<dbReference type="PANTHER" id="PTHR47380:SF4">
    <property type="entry name" value="OS02G0533000 PROTEIN"/>
    <property type="match status" value="1"/>
</dbReference>
<evidence type="ECO:0000256" key="2">
    <source>
        <dbReference type="SAM" id="SignalP"/>
    </source>
</evidence>
<protein>
    <submittedName>
        <fullName evidence="3">Uncharacterized protein</fullName>
    </submittedName>
</protein>
<keyword evidence="1" id="KW-0472">Membrane</keyword>
<evidence type="ECO:0000256" key="1">
    <source>
        <dbReference type="SAM" id="Phobius"/>
    </source>
</evidence>
<feature type="signal peptide" evidence="2">
    <location>
        <begin position="1"/>
        <end position="22"/>
    </location>
</feature>
<feature type="transmembrane region" description="Helical" evidence="1">
    <location>
        <begin position="207"/>
        <end position="228"/>
    </location>
</feature>
<proteinExistence type="predicted"/>
<organism evidence="3 4">
    <name type="scientific">Castilleja foliolosa</name>
    <dbReference type="NCBI Taxonomy" id="1961234"/>
    <lineage>
        <taxon>Eukaryota</taxon>
        <taxon>Viridiplantae</taxon>
        <taxon>Streptophyta</taxon>
        <taxon>Embryophyta</taxon>
        <taxon>Tracheophyta</taxon>
        <taxon>Spermatophyta</taxon>
        <taxon>Magnoliopsida</taxon>
        <taxon>eudicotyledons</taxon>
        <taxon>Gunneridae</taxon>
        <taxon>Pentapetalae</taxon>
        <taxon>asterids</taxon>
        <taxon>lamiids</taxon>
        <taxon>Lamiales</taxon>
        <taxon>Orobanchaceae</taxon>
        <taxon>Pedicularideae</taxon>
        <taxon>Castillejinae</taxon>
        <taxon>Castilleja</taxon>
    </lineage>
</organism>
<dbReference type="Proteomes" id="UP001632038">
    <property type="component" value="Unassembled WGS sequence"/>
</dbReference>
<evidence type="ECO:0000313" key="3">
    <source>
        <dbReference type="EMBL" id="KAL3633038.1"/>
    </source>
</evidence>
<keyword evidence="4" id="KW-1185">Reference proteome</keyword>
<keyword evidence="1" id="KW-0812">Transmembrane</keyword>
<reference evidence="4" key="1">
    <citation type="journal article" date="2024" name="IScience">
        <title>Strigolactones Initiate the Formation of Haustorium-like Structures in Castilleja.</title>
        <authorList>
            <person name="Buerger M."/>
            <person name="Peterson D."/>
            <person name="Chory J."/>
        </authorList>
    </citation>
    <scope>NUCLEOTIDE SEQUENCE [LARGE SCALE GENOMIC DNA]</scope>
</reference>
<feature type="chain" id="PRO_5044834046" evidence="2">
    <location>
        <begin position="23"/>
        <end position="286"/>
    </location>
</feature>
<keyword evidence="2" id="KW-0732">Signal</keyword>
<evidence type="ECO:0000313" key="4">
    <source>
        <dbReference type="Proteomes" id="UP001632038"/>
    </source>
</evidence>
<dbReference type="InterPro" id="IPR044200">
    <property type="entry name" value="At5g03900-like"/>
</dbReference>
<dbReference type="EMBL" id="JAVIJP010000032">
    <property type="protein sequence ID" value="KAL3633038.1"/>
    <property type="molecule type" value="Genomic_DNA"/>
</dbReference>
<sequence length="286" mass="33394">MVFSIKILSLSCLMLKFNLCWKRESFKCESIIGTKQFIDQVFSYVFGDGDPNPGIEEKRWKMIGLYIALNGSVVTAEEIAPYLDPETTGKMNDESYMLPVLHQFDGQQKVDEEGNILYHFPSVRCTPLPRTNREKEYAGRWVDQGIKVDKFLEEHQWKFSKLDDKALDFVAATIRYNLLCFVFLSFVLRETIFWESFFSQYLVRPLLLMYVIYVVSFKVISSIRWCSIRKRNAEIVKRNEAREECPKSLESPDFFLMQKLLSARTMARMASIGNDRIVSSSRSMDH</sequence>
<comment type="caution">
    <text evidence="3">The sequence shown here is derived from an EMBL/GenBank/DDBJ whole genome shotgun (WGS) entry which is preliminary data.</text>
</comment>
<name>A0ABD3CSR4_9LAMI</name>
<gene>
    <name evidence="3" type="ORF">CASFOL_026022</name>
</gene>
<accession>A0ABD3CSR4</accession>
<keyword evidence="1" id="KW-1133">Transmembrane helix</keyword>